<dbReference type="EMBL" id="BK015502">
    <property type="protein sequence ID" value="DAE10034.1"/>
    <property type="molecule type" value="Genomic_DNA"/>
</dbReference>
<dbReference type="InterPro" id="IPR010982">
    <property type="entry name" value="Lambda_DNA-bd_dom_sf"/>
</dbReference>
<dbReference type="Gene3D" id="1.10.260.40">
    <property type="entry name" value="lambda repressor-like DNA-binding domains"/>
    <property type="match status" value="1"/>
</dbReference>
<keyword evidence="1" id="KW-0238">DNA-binding</keyword>
<name>A0A8S5PT39_9CAUD</name>
<dbReference type="GO" id="GO:0003677">
    <property type="term" value="F:DNA binding"/>
    <property type="evidence" value="ECO:0007669"/>
    <property type="project" value="UniProtKB-KW"/>
</dbReference>
<evidence type="ECO:0000313" key="1">
    <source>
        <dbReference type="EMBL" id="DAE10034.1"/>
    </source>
</evidence>
<dbReference type="Pfam" id="PF14549">
    <property type="entry name" value="P22_Cro"/>
    <property type="match status" value="1"/>
</dbReference>
<protein>
    <submittedName>
        <fullName evidence="1">DNA-binding transcriptional regulator</fullName>
    </submittedName>
</protein>
<proteinExistence type="predicted"/>
<reference evidence="1" key="1">
    <citation type="journal article" date="2021" name="Proc. Natl. Acad. Sci. U.S.A.">
        <title>A Catalog of Tens of Thousands of Viruses from Human Metagenomes Reveals Hidden Associations with Chronic Diseases.</title>
        <authorList>
            <person name="Tisza M.J."/>
            <person name="Buck C.B."/>
        </authorList>
    </citation>
    <scope>NUCLEOTIDE SEQUENCE</scope>
    <source>
        <strain evidence="1">Ct4sp3</strain>
    </source>
</reference>
<accession>A0A8S5PT39</accession>
<organism evidence="1">
    <name type="scientific">Siphoviridae sp. ct4sp3</name>
    <dbReference type="NCBI Taxonomy" id="2825332"/>
    <lineage>
        <taxon>Viruses</taxon>
        <taxon>Duplodnaviria</taxon>
        <taxon>Heunggongvirae</taxon>
        <taxon>Uroviricota</taxon>
        <taxon>Caudoviricetes</taxon>
    </lineage>
</organism>
<sequence>MLDILHCVPRQPIKGIALMRKQDVIKFFGGVCKTAAVLGIKHPSVSEWPEVIPEGRAYQIEKITKGKLRFDASLYQKDTGQTA</sequence>
<dbReference type="SUPFAM" id="SSF47413">
    <property type="entry name" value="lambda repressor-like DNA-binding domains"/>
    <property type="match status" value="1"/>
</dbReference>